<protein>
    <recommendedName>
        <fullName evidence="4">Peptidase C-terminal archaeal/bacterial domain-containing protein</fullName>
    </recommendedName>
</protein>
<feature type="chain" id="PRO_5001532658" description="Peptidase C-terminal archaeal/bacterial domain-containing protein" evidence="1">
    <location>
        <begin position="31"/>
        <end position="359"/>
    </location>
</feature>
<evidence type="ECO:0000313" key="2">
    <source>
        <dbReference type="EMBL" id="CDQ37974.1"/>
    </source>
</evidence>
<proteinExistence type="predicted"/>
<feature type="signal peptide" evidence="1">
    <location>
        <begin position="1"/>
        <end position="30"/>
    </location>
</feature>
<reference evidence="3" key="2">
    <citation type="submission" date="2014-05" db="EMBL/GenBank/DDBJ databases">
        <title>Draft genome sequence of Virgibacillus massiliensis Vm-5.</title>
        <authorList>
            <person name="Khelaifia S."/>
            <person name="Croce O."/>
            <person name="Lagier J.C."/>
            <person name="Raoult D."/>
        </authorList>
    </citation>
    <scope>NUCLEOTIDE SEQUENCE [LARGE SCALE GENOMIC DNA]</scope>
    <source>
        <strain evidence="3">Vm-5</strain>
    </source>
</reference>
<dbReference type="Proteomes" id="UP000028875">
    <property type="component" value="Unassembled WGS sequence"/>
</dbReference>
<reference evidence="2 3" key="1">
    <citation type="submission" date="2014-03" db="EMBL/GenBank/DDBJ databases">
        <authorList>
            <person name="Urmite Genomes U."/>
        </authorList>
    </citation>
    <scope>NUCLEOTIDE SEQUENCE [LARGE SCALE GENOMIC DNA]</scope>
    <source>
        <strain evidence="2 3">Vm-5</strain>
    </source>
</reference>
<dbReference type="eggNOG" id="ENOG502ZC9G">
    <property type="taxonomic scope" value="Bacteria"/>
</dbReference>
<dbReference type="EMBL" id="CCDP010000001">
    <property type="protein sequence ID" value="CDQ37974.1"/>
    <property type="molecule type" value="Genomic_DNA"/>
</dbReference>
<comment type="caution">
    <text evidence="2">The sequence shown here is derived from an EMBL/GenBank/DDBJ whole genome shotgun (WGS) entry which is preliminary data.</text>
</comment>
<gene>
    <name evidence="2" type="ORF">BN990_00240</name>
</gene>
<dbReference type="Gene3D" id="2.60.120.380">
    <property type="match status" value="1"/>
</dbReference>
<keyword evidence="3" id="KW-1185">Reference proteome</keyword>
<name>A0A024Q6A4_9BACI</name>
<dbReference type="STRING" id="1462526.BN990_00240"/>
<evidence type="ECO:0000256" key="1">
    <source>
        <dbReference type="SAM" id="SignalP"/>
    </source>
</evidence>
<sequence precursor="true">MNRKHGVSVILAFMVTLLVSVFALSSTAYGAAKLDDHELQEFNVKASSNNKQIDFDSKLPEANKNNGTPVHQAPSIQSNFDVTGDRMNFEDSLTADDLDDFWFFSVDSDRSILFELQTDNPNYIVELYQVDWDTGTAYPTSIGGYDGDLIANNQLPAGDWALRVYSTDTLEDSYTVKMNATNPSGAASVISTSSTLLYAVLSYPSGEIYSNGNYVATIDGDNAHLDWEREYYFAWDGNYNQRDHNISDVHIKSISGPVNYSSSYASSSNALLIYLDEETLFTYHESSYRSGPPTQYSSSFVDTLGKTTPRRLDTDDLTNYGDHILVLDVNSGETIDFFSVLNYYYASGVEPIPTINFLN</sequence>
<dbReference type="OrthoDB" id="2535957at2"/>
<organism evidence="2 3">
    <name type="scientific">Virgibacillus massiliensis</name>
    <dbReference type="NCBI Taxonomy" id="1462526"/>
    <lineage>
        <taxon>Bacteria</taxon>
        <taxon>Bacillati</taxon>
        <taxon>Bacillota</taxon>
        <taxon>Bacilli</taxon>
        <taxon>Bacillales</taxon>
        <taxon>Bacillaceae</taxon>
        <taxon>Virgibacillus</taxon>
    </lineage>
</organism>
<keyword evidence="1" id="KW-0732">Signal</keyword>
<dbReference type="AlphaFoldDB" id="A0A024Q6A4"/>
<dbReference type="RefSeq" id="WP_038241803.1">
    <property type="nucleotide sequence ID" value="NZ_BNER01000001.1"/>
</dbReference>
<evidence type="ECO:0008006" key="4">
    <source>
        <dbReference type="Google" id="ProtNLM"/>
    </source>
</evidence>
<evidence type="ECO:0000313" key="3">
    <source>
        <dbReference type="Proteomes" id="UP000028875"/>
    </source>
</evidence>
<accession>A0A024Q6A4</accession>